<evidence type="ECO:0000256" key="9">
    <source>
        <dbReference type="RuleBase" id="RU000461"/>
    </source>
</evidence>
<evidence type="ECO:0000256" key="2">
    <source>
        <dbReference type="ARBA" id="ARBA00010617"/>
    </source>
</evidence>
<sequence>MLKLQMADVPAGSGLKPIYGTCIPGMVEQIMMLRNQEKSTRKQLERFGDITYSTFFGRNVVSVMSPSGAQTVTTNRDKAFANEPAWDFLIGVAFRRGILLMDFDEHRHHRAILQQAFTNTNLKGYLQEMQPVIAQRVNRLPTGTVRLGDEFKAITLDVALEAFVGVKLPREDANKVNEAFMHCLEGLSALVRHPIPGGKWRRAVEGRRVLEEFFYQHLPNKRATQTPDLFSVLCHAESDDGHTFTDQDVVNHMIFVLFAAHDTSTTALTTMAYHLARYPQWQQQAREQSSTLGPEVGYDTLDQMNVLDLVMRESLRLNPPVPTIVREALRDTEIDGYFIPKGTFVSVTPRAVHLNPAVWHNPNHFDPERFAPERHEDKVHRFAWIPFGGGVHKCIGLYFAQMEIKTVMHNLLRNYDWSVRPDYHWKFDPTTLGMPKDGLTVELRRLQ</sequence>
<protein>
    <submittedName>
        <fullName evidence="10">Cytochrome P450</fullName>
    </submittedName>
</protein>
<evidence type="ECO:0000313" key="10">
    <source>
        <dbReference type="EMBL" id="KIU16961.1"/>
    </source>
</evidence>
<organism evidence="10 11">
    <name type="scientific">Mycolicibacterium llatzerense</name>
    <dbReference type="NCBI Taxonomy" id="280871"/>
    <lineage>
        <taxon>Bacteria</taxon>
        <taxon>Bacillati</taxon>
        <taxon>Actinomycetota</taxon>
        <taxon>Actinomycetes</taxon>
        <taxon>Mycobacteriales</taxon>
        <taxon>Mycobacteriaceae</taxon>
        <taxon>Mycolicibacterium</taxon>
    </lineage>
</organism>
<evidence type="ECO:0000256" key="3">
    <source>
        <dbReference type="ARBA" id="ARBA00022617"/>
    </source>
</evidence>
<dbReference type="InterPro" id="IPR017972">
    <property type="entry name" value="Cyt_P450_CS"/>
</dbReference>
<evidence type="ECO:0000256" key="6">
    <source>
        <dbReference type="ARBA" id="ARBA00023004"/>
    </source>
</evidence>
<evidence type="ECO:0000256" key="1">
    <source>
        <dbReference type="ARBA" id="ARBA00001971"/>
    </source>
</evidence>
<dbReference type="OrthoDB" id="9764248at2"/>
<dbReference type="GO" id="GO:0016705">
    <property type="term" value="F:oxidoreductase activity, acting on paired donors, with incorporation or reduction of molecular oxygen"/>
    <property type="evidence" value="ECO:0007669"/>
    <property type="project" value="InterPro"/>
</dbReference>
<dbReference type="EMBL" id="JXST01000012">
    <property type="protein sequence ID" value="KIU16961.1"/>
    <property type="molecule type" value="Genomic_DNA"/>
</dbReference>
<dbReference type="CDD" id="cd11045">
    <property type="entry name" value="CYP136-like"/>
    <property type="match status" value="1"/>
</dbReference>
<dbReference type="PRINTS" id="PR00385">
    <property type="entry name" value="P450"/>
</dbReference>
<comment type="similarity">
    <text evidence="2 9">Belongs to the cytochrome P450 family.</text>
</comment>
<proteinExistence type="inferred from homology"/>
<dbReference type="SUPFAM" id="SSF48264">
    <property type="entry name" value="Cytochrome P450"/>
    <property type="match status" value="1"/>
</dbReference>
<evidence type="ECO:0000256" key="4">
    <source>
        <dbReference type="ARBA" id="ARBA00022723"/>
    </source>
</evidence>
<dbReference type="PROSITE" id="PS00086">
    <property type="entry name" value="CYTOCHROME_P450"/>
    <property type="match status" value="1"/>
</dbReference>
<comment type="cofactor">
    <cofactor evidence="1 8">
        <name>heme</name>
        <dbReference type="ChEBI" id="CHEBI:30413"/>
    </cofactor>
</comment>
<dbReference type="GO" id="GO:0020037">
    <property type="term" value="F:heme binding"/>
    <property type="evidence" value="ECO:0007669"/>
    <property type="project" value="InterPro"/>
</dbReference>
<dbReference type="GO" id="GO:0016125">
    <property type="term" value="P:sterol metabolic process"/>
    <property type="evidence" value="ECO:0007669"/>
    <property type="project" value="TreeGrafter"/>
</dbReference>
<evidence type="ECO:0000256" key="7">
    <source>
        <dbReference type="ARBA" id="ARBA00023033"/>
    </source>
</evidence>
<dbReference type="InterPro" id="IPR036396">
    <property type="entry name" value="Cyt_P450_sf"/>
</dbReference>
<dbReference type="RefSeq" id="WP_043985606.1">
    <property type="nucleotide sequence ID" value="NZ_JXST01000012.1"/>
</dbReference>
<dbReference type="Gene3D" id="1.10.630.10">
    <property type="entry name" value="Cytochrome P450"/>
    <property type="match status" value="1"/>
</dbReference>
<dbReference type="PRINTS" id="PR00465">
    <property type="entry name" value="EP450IV"/>
</dbReference>
<evidence type="ECO:0000256" key="8">
    <source>
        <dbReference type="PIRSR" id="PIRSR602403-1"/>
    </source>
</evidence>
<keyword evidence="11" id="KW-1185">Reference proteome</keyword>
<reference evidence="10 11" key="1">
    <citation type="submission" date="2015-01" db="EMBL/GenBank/DDBJ databases">
        <title>Genome sequence of Mycobacterium llatzerense and Mycobacterium immunogenum recovered from brain abscess.</title>
        <authorList>
            <person name="Greninger A.L."/>
            <person name="Langelier C."/>
            <person name="Cunningham G."/>
            <person name="Chiu C.Y."/>
            <person name="Miller S."/>
        </authorList>
    </citation>
    <scope>NUCLEOTIDE SEQUENCE [LARGE SCALE GENOMIC DNA]</scope>
    <source>
        <strain evidence="10 11">CLUC14</strain>
    </source>
</reference>
<dbReference type="STRING" id="280871.TL10_10455"/>
<dbReference type="PATRIC" id="fig|280871.6.peg.2167"/>
<dbReference type="AlphaFoldDB" id="A0A0D1LM02"/>
<dbReference type="GO" id="GO:0004497">
    <property type="term" value="F:monooxygenase activity"/>
    <property type="evidence" value="ECO:0007669"/>
    <property type="project" value="UniProtKB-KW"/>
</dbReference>
<dbReference type="InterPro" id="IPR001128">
    <property type="entry name" value="Cyt_P450"/>
</dbReference>
<dbReference type="GO" id="GO:0005506">
    <property type="term" value="F:iron ion binding"/>
    <property type="evidence" value="ECO:0007669"/>
    <property type="project" value="InterPro"/>
</dbReference>
<comment type="caution">
    <text evidence="10">The sequence shown here is derived from an EMBL/GenBank/DDBJ whole genome shotgun (WGS) entry which is preliminary data.</text>
</comment>
<name>A0A0D1LM02_9MYCO</name>
<keyword evidence="4 8" id="KW-0479">Metal-binding</keyword>
<dbReference type="PANTHER" id="PTHR24286:SF24">
    <property type="entry name" value="LANOSTEROL 14-ALPHA DEMETHYLASE"/>
    <property type="match status" value="1"/>
</dbReference>
<keyword evidence="6 8" id="KW-0408">Iron</keyword>
<dbReference type="PANTHER" id="PTHR24286">
    <property type="entry name" value="CYTOCHROME P450 26"/>
    <property type="match status" value="1"/>
</dbReference>
<keyword evidence="3 8" id="KW-0349">Heme</keyword>
<keyword evidence="5 9" id="KW-0560">Oxidoreductase</keyword>
<accession>A0A0D1LM02</accession>
<dbReference type="Proteomes" id="UP000032221">
    <property type="component" value="Unassembled WGS sequence"/>
</dbReference>
<feature type="binding site" description="axial binding residue" evidence="8">
    <location>
        <position position="394"/>
    </location>
    <ligand>
        <name>heme</name>
        <dbReference type="ChEBI" id="CHEBI:30413"/>
    </ligand>
    <ligandPart>
        <name>Fe</name>
        <dbReference type="ChEBI" id="CHEBI:18248"/>
    </ligandPart>
</feature>
<evidence type="ECO:0000313" key="11">
    <source>
        <dbReference type="Proteomes" id="UP000032221"/>
    </source>
</evidence>
<evidence type="ECO:0000256" key="5">
    <source>
        <dbReference type="ARBA" id="ARBA00023002"/>
    </source>
</evidence>
<dbReference type="InterPro" id="IPR002403">
    <property type="entry name" value="Cyt_P450_E_grp-IV"/>
</dbReference>
<gene>
    <name evidence="10" type="ORF">TL10_10455</name>
</gene>
<dbReference type="Pfam" id="PF00067">
    <property type="entry name" value="p450"/>
    <property type="match status" value="1"/>
</dbReference>
<keyword evidence="7 9" id="KW-0503">Monooxygenase</keyword>